<protein>
    <submittedName>
        <fullName evidence="1">Uncharacterized protein</fullName>
    </submittedName>
</protein>
<accession>C9Y973</accession>
<evidence type="ECO:0000313" key="1">
    <source>
        <dbReference type="EMBL" id="CBA28333.1"/>
    </source>
</evidence>
<name>C9Y973_CURXX</name>
<reference evidence="1" key="1">
    <citation type="journal article" date="2010" name="Nature">
        <title>The dynamic genome of Hydra.</title>
        <authorList>
            <person name="Chapman J.A."/>
            <person name="Kirkness E.F."/>
            <person name="Simakov O."/>
            <person name="Hampson S.E."/>
            <person name="Mitros T."/>
            <person name="Weinmaier T."/>
            <person name="Rattei T."/>
            <person name="Balasubramanian P.G."/>
            <person name="Borman J."/>
            <person name="Busam D."/>
            <person name="Disbennett K."/>
            <person name="Pfannkoch C."/>
            <person name="Sumin N."/>
            <person name="Sutton G."/>
            <person name="Viswanathan L."/>
            <person name="Walenz B."/>
            <person name="Goodstein D.M."/>
            <person name="Hellsten U."/>
            <person name="Kawashima T."/>
            <person name="Prochnik S.E."/>
            <person name="Putnam N.H."/>
            <person name="Shu S."/>
            <person name="Blumberg B."/>
            <person name="Dana C.E."/>
            <person name="Gee L."/>
            <person name="Kibler D.F."/>
            <person name="Law L."/>
            <person name="Lindgens D."/>
            <person name="Martinez D.E."/>
            <person name="Peng J."/>
            <person name="Wigge P.A."/>
            <person name="Bertulat B."/>
            <person name="Guder C."/>
            <person name="Nakamura Y."/>
            <person name="Ozbek S."/>
            <person name="Watanabe H."/>
            <person name="Khalturin K."/>
            <person name="Hemmrich G."/>
            <person name="Franke A."/>
            <person name="Augustin R."/>
            <person name="Fraune S."/>
            <person name="Hayakawa E."/>
            <person name="Hayakawa S."/>
            <person name="Hirose M."/>
            <person name="Hwang J."/>
            <person name="Ikeo K."/>
            <person name="Nishimiya-Fujisawa C."/>
            <person name="Ogura A."/>
            <person name="Takahashi T."/>
            <person name="Steinmetz P.R."/>
            <person name="Zhang X."/>
            <person name="Aufschnaiter R."/>
            <person name="Eder M.K."/>
            <person name="Gorny A.K."/>
            <person name="Salvenmoser W."/>
            <person name="Heimberg A.M."/>
            <person name="Wheeler B.M."/>
            <person name="Peterson K.J."/>
            <person name="Boettger A."/>
            <person name="Tischler P."/>
            <person name="Wolf A."/>
            <person name="Gojobori T."/>
            <person name="Remington K.A."/>
            <person name="Strausberg R.L."/>
            <person name="Venter J."/>
            <person name="Technau U."/>
            <person name="Hobmayer B."/>
            <person name="Bosch T.C."/>
            <person name="Holstein T.W."/>
            <person name="Fujisawa T."/>
            <person name="Bode H.R."/>
            <person name="David C.N."/>
            <person name="Rokhsar D.S."/>
            <person name="Steele R.E."/>
        </authorList>
    </citation>
    <scope>NUCLEOTIDE SEQUENCE</scope>
</reference>
<proteinExistence type="predicted"/>
<dbReference type="AlphaFoldDB" id="C9Y973"/>
<dbReference type="EMBL" id="FN543104">
    <property type="protein sequence ID" value="CBA28333.1"/>
    <property type="molecule type" value="Genomic_DNA"/>
</dbReference>
<sequence length="54" mass="6176">MQVDLDQVQMVAKSRKLLARLGRKHLCFMERSLILGFQRVPDSTTTDDPSPFAK</sequence>
<organism evidence="1">
    <name type="scientific">Curvibacter symbiont subsp. Hydra magnipapillata</name>
    <dbReference type="NCBI Taxonomy" id="667019"/>
    <lineage>
        <taxon>Bacteria</taxon>
        <taxon>Pseudomonadati</taxon>
        <taxon>Pseudomonadota</taxon>
        <taxon>Betaproteobacteria</taxon>
        <taxon>Burkholderiales</taxon>
        <taxon>Comamonadaceae</taxon>
        <taxon>Curvibacter</taxon>
    </lineage>
</organism>
<gene>
    <name evidence="1" type="ORF">Csp_A06740</name>
</gene>